<proteinExistence type="predicted"/>
<evidence type="ECO:0000313" key="2">
    <source>
        <dbReference type="EMBL" id="MFH8249176.1"/>
    </source>
</evidence>
<gene>
    <name evidence="2" type="ORF">ACH3VR_02255</name>
</gene>
<dbReference type="Proteomes" id="UP001610861">
    <property type="component" value="Unassembled WGS sequence"/>
</dbReference>
<dbReference type="InterPro" id="IPR011991">
    <property type="entry name" value="ArsR-like_HTH"/>
</dbReference>
<dbReference type="Pfam" id="PF12840">
    <property type="entry name" value="HTH_20"/>
    <property type="match status" value="1"/>
</dbReference>
<dbReference type="CDD" id="cd00090">
    <property type="entry name" value="HTH_ARSR"/>
    <property type="match status" value="1"/>
</dbReference>
<evidence type="ECO:0000313" key="3">
    <source>
        <dbReference type="Proteomes" id="UP001610861"/>
    </source>
</evidence>
<comment type="caution">
    <text evidence="2">The sequence shown here is derived from an EMBL/GenBank/DDBJ whole genome shotgun (WGS) entry which is preliminary data.</text>
</comment>
<dbReference type="EMBL" id="JBIQWL010000001">
    <property type="protein sequence ID" value="MFH8249176.1"/>
    <property type="molecule type" value="Genomic_DNA"/>
</dbReference>
<keyword evidence="3" id="KW-1185">Reference proteome</keyword>
<protein>
    <submittedName>
        <fullName evidence="2">Helix-turn-helix domain-containing protein</fullName>
    </submittedName>
</protein>
<dbReference type="InterPro" id="IPR036390">
    <property type="entry name" value="WH_DNA-bd_sf"/>
</dbReference>
<name>A0ABW7Q2V6_9MICO</name>
<reference evidence="2 3" key="1">
    <citation type="submission" date="2024-09" db="EMBL/GenBank/DDBJ databases">
        <authorList>
            <person name="Pan X."/>
        </authorList>
    </citation>
    <scope>NUCLEOTIDE SEQUENCE [LARGE SCALE GENOMIC DNA]</scope>
    <source>
        <strain evidence="2 3">B2969</strain>
    </source>
</reference>
<dbReference type="InterPro" id="IPR036388">
    <property type="entry name" value="WH-like_DNA-bd_sf"/>
</dbReference>
<feature type="region of interest" description="Disordered" evidence="1">
    <location>
        <begin position="69"/>
        <end position="88"/>
    </location>
</feature>
<accession>A0ABW7Q2V6</accession>
<dbReference type="RefSeq" id="WP_396639120.1">
    <property type="nucleotide sequence ID" value="NZ_JBIQWL010000001.1"/>
</dbReference>
<dbReference type="SUPFAM" id="SSF46785">
    <property type="entry name" value="Winged helix' DNA-binding domain"/>
    <property type="match status" value="1"/>
</dbReference>
<sequence length="220" mass="24217">MPRRVDDYRGLAQPSRLHVMHELLESPGQSLAQLAAATGLHENTLRDHLRVLEAEGFVVRVAEHRGTRGRPRDIFEPARAGQENPVADKRIEDAKRHGDLMRTVILHEGDAASADDDAVTHQLDALYEHLDDVGLEPQIDEKTLTVELAPCAFHDLVSDRMTVLCHVHAELVRDVLHRAGGPLEVDRLLPLVTPHTCRLMLTRMDAAPGAAASDEASGDS</sequence>
<dbReference type="Gene3D" id="1.10.10.10">
    <property type="entry name" value="Winged helix-like DNA-binding domain superfamily/Winged helix DNA-binding domain"/>
    <property type="match status" value="1"/>
</dbReference>
<evidence type="ECO:0000256" key="1">
    <source>
        <dbReference type="SAM" id="MobiDB-lite"/>
    </source>
</evidence>
<organism evidence="2 3">
    <name type="scientific">Microbacterium alkaliflavum</name>
    <dbReference type="NCBI Taxonomy" id="3248839"/>
    <lineage>
        <taxon>Bacteria</taxon>
        <taxon>Bacillati</taxon>
        <taxon>Actinomycetota</taxon>
        <taxon>Actinomycetes</taxon>
        <taxon>Micrococcales</taxon>
        <taxon>Microbacteriaceae</taxon>
        <taxon>Microbacterium</taxon>
    </lineage>
</organism>